<dbReference type="SUPFAM" id="SSF53448">
    <property type="entry name" value="Nucleotide-diphospho-sugar transferases"/>
    <property type="match status" value="1"/>
</dbReference>
<keyword evidence="3" id="KW-0548">Nucleotidyltransferase</keyword>
<dbReference type="EMBL" id="WHNY01000060">
    <property type="protein sequence ID" value="NOU66235.1"/>
    <property type="molecule type" value="Genomic_DNA"/>
</dbReference>
<dbReference type="Pfam" id="PF01050">
    <property type="entry name" value="MannoseP_isomer"/>
    <property type="match status" value="1"/>
</dbReference>
<dbReference type="InterPro" id="IPR005835">
    <property type="entry name" value="NTP_transferase_dom"/>
</dbReference>
<dbReference type="Gene3D" id="2.60.120.10">
    <property type="entry name" value="Jelly Rolls"/>
    <property type="match status" value="1"/>
</dbReference>
<gene>
    <name evidence="3" type="ORF">GC096_19530</name>
</gene>
<dbReference type="InterPro" id="IPR051161">
    <property type="entry name" value="Mannose-6P_isomerase_type2"/>
</dbReference>
<reference evidence="3 4" key="1">
    <citation type="submission" date="2019-10" db="EMBL/GenBank/DDBJ databases">
        <title>Description of Paenibacillus humi sp. nov.</title>
        <authorList>
            <person name="Carlier A."/>
            <person name="Qi S."/>
        </authorList>
    </citation>
    <scope>NUCLEOTIDE SEQUENCE [LARGE SCALE GENOMIC DNA]</scope>
    <source>
        <strain evidence="3 4">LMG 31461</strain>
    </source>
</reference>
<evidence type="ECO:0000259" key="1">
    <source>
        <dbReference type="Pfam" id="PF00483"/>
    </source>
</evidence>
<dbReference type="CDD" id="cd02213">
    <property type="entry name" value="cupin_PMI_typeII_C"/>
    <property type="match status" value="1"/>
</dbReference>
<feature type="domain" description="Mannose-6-phosphate isomerase type II C-terminal" evidence="2">
    <location>
        <begin position="339"/>
        <end position="442"/>
    </location>
</feature>
<keyword evidence="3" id="KW-0808">Transferase</keyword>
<dbReference type="RefSeq" id="WP_171632541.1">
    <property type="nucleotide sequence ID" value="NZ_WHNY01000060.1"/>
</dbReference>
<dbReference type="SUPFAM" id="SSF51182">
    <property type="entry name" value="RmlC-like cupins"/>
    <property type="match status" value="1"/>
</dbReference>
<evidence type="ECO:0000259" key="2">
    <source>
        <dbReference type="Pfam" id="PF01050"/>
    </source>
</evidence>
<dbReference type="InterPro" id="IPR011051">
    <property type="entry name" value="RmlC_Cupin_sf"/>
</dbReference>
<evidence type="ECO:0000313" key="4">
    <source>
        <dbReference type="Proteomes" id="UP000653578"/>
    </source>
</evidence>
<dbReference type="InterPro" id="IPR014710">
    <property type="entry name" value="RmlC-like_jellyroll"/>
</dbReference>
<dbReference type="GO" id="GO:0016779">
    <property type="term" value="F:nucleotidyltransferase activity"/>
    <property type="evidence" value="ECO:0007669"/>
    <property type="project" value="UniProtKB-KW"/>
</dbReference>
<dbReference type="PANTHER" id="PTHR46390:SF1">
    <property type="entry name" value="MANNOSE-1-PHOSPHATE GUANYLYLTRANSFERASE"/>
    <property type="match status" value="1"/>
</dbReference>
<keyword evidence="4" id="KW-1185">Reference proteome</keyword>
<comment type="caution">
    <text evidence="3">The sequence shown here is derived from an EMBL/GenBank/DDBJ whole genome shotgun (WGS) entry which is preliminary data.</text>
</comment>
<dbReference type="InterPro" id="IPR001538">
    <property type="entry name" value="Man6P_isomerase-2_C"/>
</dbReference>
<name>A0ABX1XCM6_9BACL</name>
<dbReference type="InterPro" id="IPR029044">
    <property type="entry name" value="Nucleotide-diphossugar_trans"/>
</dbReference>
<dbReference type="Pfam" id="PF00483">
    <property type="entry name" value="NTP_transferase"/>
    <property type="match status" value="1"/>
</dbReference>
<dbReference type="Proteomes" id="UP000653578">
    <property type="component" value="Unassembled WGS sequence"/>
</dbReference>
<dbReference type="Gene3D" id="3.90.550.10">
    <property type="entry name" value="Spore Coat Polysaccharide Biosynthesis Protein SpsA, Chain A"/>
    <property type="match status" value="1"/>
</dbReference>
<organism evidence="3 4">
    <name type="scientific">Paenibacillus plantarum</name>
    <dbReference type="NCBI Taxonomy" id="2654975"/>
    <lineage>
        <taxon>Bacteria</taxon>
        <taxon>Bacillati</taxon>
        <taxon>Bacillota</taxon>
        <taxon>Bacilli</taxon>
        <taxon>Bacillales</taxon>
        <taxon>Paenibacillaceae</taxon>
        <taxon>Paenibacillus</taxon>
    </lineage>
</organism>
<dbReference type="PANTHER" id="PTHR46390">
    <property type="entry name" value="MANNOSE-1-PHOSPHATE GUANYLYLTRANSFERASE"/>
    <property type="match status" value="1"/>
</dbReference>
<proteinExistence type="predicted"/>
<protein>
    <submittedName>
        <fullName evidence="3">Mannose-1-phosphate guanylyltransferase</fullName>
    </submittedName>
</protein>
<accession>A0ABX1XCM6</accession>
<feature type="domain" description="Nucleotidyl transferase" evidence="1">
    <location>
        <begin position="4"/>
        <end position="265"/>
    </location>
</feature>
<sequence>MRLVLLSGGSGKRLWPLSNDSRSKQFLKLLESETAKEESMIQRVWKQIKRVELDDKTIIATNKSQYDMILNQLNEKVEIVIEPERRDTFPAIALSATYLFSVQNVDLDEIVCVLPVDPYVDDTFFLKIKETQDVLEKTNADMALIGVHPTFPAESYGYIVPAQNNSESGFVKVSHFKEKPKKQEAEILIANSALWNCGVFAFKLRYLINFMERNNLPTNYKELLHVYNELPKISFDYMVVEKTERIVAIPYCGSWKDLGTWDSLTGEMATNILGKGLISEDSKDSHIINELGIPIAIVGLSSIVVAASPDGILISDKSKSPHIKDLVNNFENRPMYEERRWGWYRVLDYTKDDSCTEILTRRICVNEGKNLSYQFHSKRSEIWNIISGTGEVVINGRLSKINSGDIIKIESETNHALKAITELEFIEIQRGTQLIEEDVMRICNDWDEILSKHLNNPF</sequence>
<evidence type="ECO:0000313" key="3">
    <source>
        <dbReference type="EMBL" id="NOU66235.1"/>
    </source>
</evidence>